<name>A0A401H8J8_AERPX</name>
<dbReference type="HAMAP" id="MF_00320">
    <property type="entry name" value="RNApol_arch_Rpo3"/>
    <property type="match status" value="1"/>
</dbReference>
<dbReference type="GO" id="GO:0006351">
    <property type="term" value="P:DNA-templated transcription"/>
    <property type="evidence" value="ECO:0007669"/>
    <property type="project" value="UniProtKB-UniRule"/>
</dbReference>
<reference evidence="7 8" key="1">
    <citation type="submission" date="2017-02" db="EMBL/GenBank/DDBJ databases">
        <title>isolation and characterization of a novel temperate virus Aeropyrum globular virus 1 infecting hyperthermophilic archaeon Aeropyrum.</title>
        <authorList>
            <person name="Yumiya M."/>
            <person name="Yoshida T."/>
            <person name="Sako Y."/>
        </authorList>
    </citation>
    <scope>NUCLEOTIDE SEQUENCE [LARGE SCALE GENOMIC DNA]</scope>
    <source>
        <strain evidence="7 8">YK1-12-2013</strain>
    </source>
</reference>
<keyword evidence="1 5" id="KW-0240">DNA-directed RNA polymerase</keyword>
<keyword evidence="3 5" id="KW-0804">Transcription</keyword>
<evidence type="ECO:0000256" key="5">
    <source>
        <dbReference type="HAMAP-Rule" id="MF_00320"/>
    </source>
</evidence>
<dbReference type="InterPro" id="IPR011263">
    <property type="entry name" value="DNA-dir_RNA_pol_RpoA/D/Rpb3"/>
</dbReference>
<comment type="catalytic activity">
    <reaction evidence="5">
        <text>RNA(n) + a ribonucleoside 5'-triphosphate = RNA(n+1) + diphosphate</text>
        <dbReference type="Rhea" id="RHEA:21248"/>
        <dbReference type="Rhea" id="RHEA-COMP:14527"/>
        <dbReference type="Rhea" id="RHEA-COMP:17342"/>
        <dbReference type="ChEBI" id="CHEBI:33019"/>
        <dbReference type="ChEBI" id="CHEBI:61557"/>
        <dbReference type="ChEBI" id="CHEBI:140395"/>
        <dbReference type="EC" id="2.7.7.6"/>
    </reaction>
</comment>
<dbReference type="SMART" id="SM00662">
    <property type="entry name" value="RPOLD"/>
    <property type="match status" value="1"/>
</dbReference>
<dbReference type="Pfam" id="PF01000">
    <property type="entry name" value="RNA_pol_A_bac"/>
    <property type="match status" value="1"/>
</dbReference>
<evidence type="ECO:0000313" key="8">
    <source>
        <dbReference type="Proteomes" id="UP000291213"/>
    </source>
</evidence>
<evidence type="ECO:0000256" key="2">
    <source>
        <dbReference type="ARBA" id="ARBA00022695"/>
    </source>
</evidence>
<organism evidence="7 8">
    <name type="scientific">Aeropyrum pernix</name>
    <dbReference type="NCBI Taxonomy" id="56636"/>
    <lineage>
        <taxon>Archaea</taxon>
        <taxon>Thermoproteota</taxon>
        <taxon>Thermoprotei</taxon>
        <taxon>Desulfurococcales</taxon>
        <taxon>Desulfurococcaceae</taxon>
        <taxon>Aeropyrum</taxon>
    </lineage>
</organism>
<dbReference type="PROSITE" id="PS00446">
    <property type="entry name" value="RNA_POL_D_30KD"/>
    <property type="match status" value="1"/>
</dbReference>
<dbReference type="Gene3D" id="2.170.120.12">
    <property type="entry name" value="DNA-directed RNA polymerase, insert domain"/>
    <property type="match status" value="1"/>
</dbReference>
<comment type="caution">
    <text evidence="7">The sequence shown here is derived from an EMBL/GenBank/DDBJ whole genome shotgun (WGS) entry which is preliminary data.</text>
</comment>
<dbReference type="AlphaFoldDB" id="A0A401H8J8"/>
<dbReference type="InterPro" id="IPR022842">
    <property type="entry name" value="RNAP_Rpo3/Rpb3/RPAC1"/>
</dbReference>
<dbReference type="PANTHER" id="PTHR11800:SF2">
    <property type="entry name" value="DNA-DIRECTED RNA POLYMERASE II SUBUNIT RPB3"/>
    <property type="match status" value="1"/>
</dbReference>
<dbReference type="InterPro" id="IPR036603">
    <property type="entry name" value="RBP11-like"/>
</dbReference>
<feature type="domain" description="DNA-directed RNA polymerase RpoA/D/Rpb3-type" evidence="6">
    <location>
        <begin position="20"/>
        <end position="279"/>
    </location>
</feature>
<keyword evidence="5" id="KW-0963">Cytoplasm</keyword>
<keyword evidence="2 5" id="KW-0548">Nucleotidyltransferase</keyword>
<proteinExistence type="inferred from homology"/>
<evidence type="ECO:0000313" key="7">
    <source>
        <dbReference type="EMBL" id="GBF08708.1"/>
    </source>
</evidence>
<dbReference type="GO" id="GO:0000428">
    <property type="term" value="C:DNA-directed RNA polymerase complex"/>
    <property type="evidence" value="ECO:0007669"/>
    <property type="project" value="UniProtKB-KW"/>
</dbReference>
<comment type="subcellular location">
    <subcellularLocation>
        <location evidence="5">Cytoplasm</location>
    </subcellularLocation>
</comment>
<dbReference type="EMBL" id="BDMD01000018">
    <property type="protein sequence ID" value="GBF08708.1"/>
    <property type="molecule type" value="Genomic_DNA"/>
</dbReference>
<dbReference type="PANTHER" id="PTHR11800">
    <property type="entry name" value="DNA-DIRECTED RNA POLYMERASE"/>
    <property type="match status" value="1"/>
</dbReference>
<dbReference type="NCBIfam" id="NF001988">
    <property type="entry name" value="PRK00783.1"/>
    <property type="match status" value="1"/>
</dbReference>
<evidence type="ECO:0000256" key="1">
    <source>
        <dbReference type="ARBA" id="ARBA00022478"/>
    </source>
</evidence>
<gene>
    <name evidence="5" type="primary">rpo3</name>
    <name evidence="5" type="synonym">rpoD</name>
    <name evidence="7" type="ORF">apy_04330</name>
</gene>
<keyword evidence="5" id="KW-0808">Transferase</keyword>
<dbReference type="Gene3D" id="3.30.70.20">
    <property type="match status" value="1"/>
</dbReference>
<dbReference type="Pfam" id="PF01193">
    <property type="entry name" value="RNA_pol_L"/>
    <property type="match status" value="1"/>
</dbReference>
<dbReference type="SUPFAM" id="SSF56553">
    <property type="entry name" value="Insert subdomain of RNA polymerase alpha subunit"/>
    <property type="match status" value="1"/>
</dbReference>
<dbReference type="InterPro" id="IPR036643">
    <property type="entry name" value="RNApol_insert_sf"/>
</dbReference>
<dbReference type="InterPro" id="IPR001514">
    <property type="entry name" value="DNA-dir_RNA_pol_30-40kDasu_CS"/>
</dbReference>
<dbReference type="GO" id="GO:0003677">
    <property type="term" value="F:DNA binding"/>
    <property type="evidence" value="ECO:0007669"/>
    <property type="project" value="UniProtKB-UniRule"/>
</dbReference>
<evidence type="ECO:0000259" key="6">
    <source>
        <dbReference type="SMART" id="SM00662"/>
    </source>
</evidence>
<dbReference type="EC" id="2.7.7.6" evidence="5"/>
<accession>A0A401H8J8</accession>
<sequence>MQVAETGDRSVEVVELDSLRVRLRIRGYPVVFVNAIRRTVLSDVPTMAVDYAYIFDNTTAVYDEMVAHRLGLVVLDSNEAVEKYRRPEECAGREPSEEDCFVEVSLEAEVDAEGETGRYITAGDLSISDPQVKPVYPETPLIYVAPGQRIHVQAFARLGRGKEHTKWSPASLSVLRYTPILIYDGSKAGDECLECLSAYPQVVEALKSGGRGSLVLEGLRRTSGLRYCAETACRGAVEVRYDSSNLDLEVESTGALRPEKIVELAIRELEEKVKRFAEAVESVGVEES</sequence>
<dbReference type="Gene3D" id="3.30.1360.10">
    <property type="entry name" value="RNA polymerase, RBP11-like subunit"/>
    <property type="match status" value="1"/>
</dbReference>
<dbReference type="InterPro" id="IPR050518">
    <property type="entry name" value="Rpo3/RPB3_RNA_Pol_subunit"/>
</dbReference>
<dbReference type="InterPro" id="IPR011262">
    <property type="entry name" value="DNA-dir_RNA_pol_insert"/>
</dbReference>
<comment type="subunit">
    <text evidence="5">Part of the RNA polymerase complex.</text>
</comment>
<dbReference type="Proteomes" id="UP000291213">
    <property type="component" value="Unassembled WGS sequence"/>
</dbReference>
<comment type="caution">
    <text evidence="5">Lacks conserved residue(s) required for the propagation of feature annotation.</text>
</comment>
<comment type="similarity">
    <text evidence="4 5">Belongs to the archaeal Rpo3/eukaryotic RPB3 RNA polymerase subunit family.</text>
</comment>
<comment type="function">
    <text evidence="5">DNA-dependent RNA polymerase (RNAP) catalyzes the transcription of DNA into RNA using the four ribonucleoside triphosphates as substrates.</text>
</comment>
<evidence type="ECO:0000256" key="4">
    <source>
        <dbReference type="ARBA" id="ARBA00025804"/>
    </source>
</evidence>
<protein>
    <recommendedName>
        <fullName evidence="5">DNA-directed RNA polymerase subunit Rpo3</fullName>
        <ecNumber evidence="5">2.7.7.6</ecNumber>
    </recommendedName>
    <alternativeName>
        <fullName evidence="5">DNA-directed RNA polymerase subunit D</fullName>
    </alternativeName>
</protein>
<dbReference type="SUPFAM" id="SSF55257">
    <property type="entry name" value="RBP11-like subunits of RNA polymerase"/>
    <property type="match status" value="1"/>
</dbReference>
<dbReference type="CDD" id="cd07030">
    <property type="entry name" value="RNAP_D"/>
    <property type="match status" value="1"/>
</dbReference>
<dbReference type="GO" id="GO:0046983">
    <property type="term" value="F:protein dimerization activity"/>
    <property type="evidence" value="ECO:0007669"/>
    <property type="project" value="InterPro"/>
</dbReference>
<evidence type="ECO:0000256" key="3">
    <source>
        <dbReference type="ARBA" id="ARBA00023163"/>
    </source>
</evidence>
<dbReference type="GO" id="GO:0005737">
    <property type="term" value="C:cytoplasm"/>
    <property type="evidence" value="ECO:0007669"/>
    <property type="project" value="UniProtKB-SubCell"/>
</dbReference>
<dbReference type="GO" id="GO:0003899">
    <property type="term" value="F:DNA-directed RNA polymerase activity"/>
    <property type="evidence" value="ECO:0007669"/>
    <property type="project" value="UniProtKB-UniRule"/>
</dbReference>